<gene>
    <name evidence="1" type="ORF">DCAF_LOCUS6022</name>
</gene>
<dbReference type="AlphaFoldDB" id="A0AAV1R2S9"/>
<dbReference type="Proteomes" id="UP001314170">
    <property type="component" value="Unassembled WGS sequence"/>
</dbReference>
<evidence type="ECO:0000313" key="1">
    <source>
        <dbReference type="EMBL" id="CAK7328301.1"/>
    </source>
</evidence>
<accession>A0AAV1R2S9</accession>
<protein>
    <submittedName>
        <fullName evidence="1">Uncharacterized protein</fullName>
    </submittedName>
</protein>
<sequence>TYSRMVTLYEIMSIIWMIDEDDAKLRFSSYGDWLKAFPKMNNTSFTLDNFDERVMDIKKCLHDRMNNLKKMMSHLLLFWWLDDFVVGFGVA</sequence>
<reference evidence="1 2" key="1">
    <citation type="submission" date="2024-01" db="EMBL/GenBank/DDBJ databases">
        <authorList>
            <person name="Waweru B."/>
        </authorList>
    </citation>
    <scope>NUCLEOTIDE SEQUENCE [LARGE SCALE GENOMIC DNA]</scope>
</reference>
<feature type="non-terminal residue" evidence="1">
    <location>
        <position position="1"/>
    </location>
</feature>
<comment type="caution">
    <text evidence="1">The sequence shown here is derived from an EMBL/GenBank/DDBJ whole genome shotgun (WGS) entry which is preliminary data.</text>
</comment>
<organism evidence="1 2">
    <name type="scientific">Dovyalis caffra</name>
    <dbReference type="NCBI Taxonomy" id="77055"/>
    <lineage>
        <taxon>Eukaryota</taxon>
        <taxon>Viridiplantae</taxon>
        <taxon>Streptophyta</taxon>
        <taxon>Embryophyta</taxon>
        <taxon>Tracheophyta</taxon>
        <taxon>Spermatophyta</taxon>
        <taxon>Magnoliopsida</taxon>
        <taxon>eudicotyledons</taxon>
        <taxon>Gunneridae</taxon>
        <taxon>Pentapetalae</taxon>
        <taxon>rosids</taxon>
        <taxon>fabids</taxon>
        <taxon>Malpighiales</taxon>
        <taxon>Salicaceae</taxon>
        <taxon>Flacourtieae</taxon>
        <taxon>Dovyalis</taxon>
    </lineage>
</organism>
<keyword evidence="2" id="KW-1185">Reference proteome</keyword>
<name>A0AAV1R2S9_9ROSI</name>
<proteinExistence type="predicted"/>
<evidence type="ECO:0000313" key="2">
    <source>
        <dbReference type="Proteomes" id="UP001314170"/>
    </source>
</evidence>
<dbReference type="EMBL" id="CAWUPB010000893">
    <property type="protein sequence ID" value="CAK7328301.1"/>
    <property type="molecule type" value="Genomic_DNA"/>
</dbReference>